<dbReference type="PANTHER" id="PTHR42878:SF7">
    <property type="entry name" value="SENSOR HISTIDINE KINASE GLRK"/>
    <property type="match status" value="1"/>
</dbReference>
<protein>
    <recommendedName>
        <fullName evidence="3">histidine kinase</fullName>
        <ecNumber evidence="3">2.7.13.3</ecNumber>
    </recommendedName>
</protein>
<evidence type="ECO:0000259" key="12">
    <source>
        <dbReference type="PROSITE" id="PS50109"/>
    </source>
</evidence>
<dbReference type="SUPFAM" id="SSF55785">
    <property type="entry name" value="PYP-like sensor domain (PAS domain)"/>
    <property type="match status" value="2"/>
</dbReference>
<dbReference type="GO" id="GO:0005524">
    <property type="term" value="F:ATP binding"/>
    <property type="evidence" value="ECO:0007669"/>
    <property type="project" value="UniProtKB-KW"/>
</dbReference>
<dbReference type="PROSITE" id="PS50112">
    <property type="entry name" value="PAS"/>
    <property type="match status" value="1"/>
</dbReference>
<comment type="caution">
    <text evidence="14">The sequence shown here is derived from an EMBL/GenBank/DDBJ whole genome shotgun (WGS) entry which is preliminary data.</text>
</comment>
<keyword evidence="6" id="KW-0547">Nucleotide-binding</keyword>
<dbReference type="SMART" id="SM00091">
    <property type="entry name" value="PAS"/>
    <property type="match status" value="2"/>
</dbReference>
<comment type="subcellular location">
    <subcellularLocation>
        <location evidence="2">Membrane</location>
        <topology evidence="2">Multi-pass membrane protein</topology>
    </subcellularLocation>
</comment>
<evidence type="ECO:0000256" key="7">
    <source>
        <dbReference type="ARBA" id="ARBA00022777"/>
    </source>
</evidence>
<dbReference type="Gene3D" id="3.30.450.40">
    <property type="match status" value="1"/>
</dbReference>
<dbReference type="AlphaFoldDB" id="A0ABD5NJT9"/>
<name>A0ABD5NJT9_9EURY</name>
<dbReference type="SUPFAM" id="SSF55874">
    <property type="entry name" value="ATPase domain of HSP90 chaperone/DNA topoisomerase II/histidine kinase"/>
    <property type="match status" value="1"/>
</dbReference>
<dbReference type="PANTHER" id="PTHR42878">
    <property type="entry name" value="TWO-COMPONENT HISTIDINE KINASE"/>
    <property type="match status" value="1"/>
</dbReference>
<dbReference type="InterPro" id="IPR050351">
    <property type="entry name" value="BphY/WalK/GraS-like"/>
</dbReference>
<evidence type="ECO:0000256" key="9">
    <source>
        <dbReference type="ARBA" id="ARBA00022989"/>
    </source>
</evidence>
<dbReference type="InterPro" id="IPR000014">
    <property type="entry name" value="PAS"/>
</dbReference>
<dbReference type="GeneID" id="73904580"/>
<evidence type="ECO:0000256" key="8">
    <source>
        <dbReference type="ARBA" id="ARBA00022840"/>
    </source>
</evidence>
<dbReference type="InterPro" id="IPR005467">
    <property type="entry name" value="His_kinase_dom"/>
</dbReference>
<dbReference type="GO" id="GO:0004673">
    <property type="term" value="F:protein histidine kinase activity"/>
    <property type="evidence" value="ECO:0007669"/>
    <property type="project" value="UniProtKB-EC"/>
</dbReference>
<evidence type="ECO:0000313" key="15">
    <source>
        <dbReference type="Proteomes" id="UP001595846"/>
    </source>
</evidence>
<sequence length="621" mass="68159">MTDRTVPMVERVTDVFFAVDSDLCLSYLNRSAEWLFDGSREELLGRVCWDVMPPEVDQHVSDTLYEARLAGGLVTSEWYHEESDVWFETRVYPTEDGLSVYMLDVTAGKRHTDELARSAAAVDAMDDGVVMLDENYEAVSVNDVITDTLEVETDDLVGEHLDRLTDFAEIPDDDVVKIGRAIDEVSTGIASRRTLAVPYTTGSGRSRRCEVRIASATVESASLALVFRDVTDQHDYERLVHSLHEITRWLLESTDPAEICAVAVHAGSDLLDLPISGVWLLDDEQGYLDPIAGTAGAHERFGGLPTFYPGEGLVWDVFEAGEATLFDDLQAETGLYNPDTPLESEIIAPIGTHGVLMTGSLEPNRFDETDLQLLTTLTENTSAALDRSERERTLRERTARLERQSERLEAVATVLSEDLKTQLTAVENALTTDDEPADWEFPFAEDDVSVTLDRTERLIDDIREYARNTTSVGSRAPVDLETAIEDAVDQSRLESAAIVVEDGATLRADPDRFRYLLETVFDDAAARSSGDVTIQIGTVGVENRADGPRGFYILDDASMNPPTATDGLPDFSIDGSESGDGLGLAVARAIAEAHDWSVSIGVGENGGTRFEVRDVTTLDSL</sequence>
<evidence type="ECO:0000313" key="14">
    <source>
        <dbReference type="EMBL" id="MFC3957253.1"/>
    </source>
</evidence>
<feature type="domain" description="Histidine kinase" evidence="12">
    <location>
        <begin position="414"/>
        <end position="618"/>
    </location>
</feature>
<evidence type="ECO:0000256" key="3">
    <source>
        <dbReference type="ARBA" id="ARBA00012438"/>
    </source>
</evidence>
<keyword evidence="15" id="KW-1185">Reference proteome</keyword>
<dbReference type="Pfam" id="PF08448">
    <property type="entry name" value="PAS_4"/>
    <property type="match status" value="1"/>
</dbReference>
<gene>
    <name evidence="14" type="ORF">ACFOUR_02545</name>
</gene>
<reference evidence="14 15" key="1">
    <citation type="journal article" date="2019" name="Int. J. Syst. Evol. Microbiol.">
        <title>The Global Catalogue of Microorganisms (GCM) 10K type strain sequencing project: providing services to taxonomists for standard genome sequencing and annotation.</title>
        <authorList>
            <consortium name="The Broad Institute Genomics Platform"/>
            <consortium name="The Broad Institute Genome Sequencing Center for Infectious Disease"/>
            <person name="Wu L."/>
            <person name="Ma J."/>
        </authorList>
    </citation>
    <scope>NUCLEOTIDE SEQUENCE [LARGE SCALE GENOMIC DNA]</scope>
    <source>
        <strain evidence="14 15">IBRC-M 10256</strain>
    </source>
</reference>
<evidence type="ECO:0000259" key="13">
    <source>
        <dbReference type="PROSITE" id="PS50112"/>
    </source>
</evidence>
<dbReference type="InterPro" id="IPR029016">
    <property type="entry name" value="GAF-like_dom_sf"/>
</dbReference>
<keyword evidence="5" id="KW-0812">Transmembrane</keyword>
<evidence type="ECO:0000256" key="6">
    <source>
        <dbReference type="ARBA" id="ARBA00022741"/>
    </source>
</evidence>
<dbReference type="EMBL" id="JBHSAQ010000001">
    <property type="protein sequence ID" value="MFC3957253.1"/>
    <property type="molecule type" value="Genomic_DNA"/>
</dbReference>
<keyword evidence="4" id="KW-0808">Transferase</keyword>
<dbReference type="GO" id="GO:0016020">
    <property type="term" value="C:membrane"/>
    <property type="evidence" value="ECO:0007669"/>
    <property type="project" value="UniProtKB-SubCell"/>
</dbReference>
<accession>A0ABD5NJT9</accession>
<evidence type="ECO:0000256" key="11">
    <source>
        <dbReference type="ARBA" id="ARBA00023136"/>
    </source>
</evidence>
<evidence type="ECO:0000256" key="10">
    <source>
        <dbReference type="ARBA" id="ARBA00023012"/>
    </source>
</evidence>
<dbReference type="InterPro" id="IPR013656">
    <property type="entry name" value="PAS_4"/>
</dbReference>
<dbReference type="InterPro" id="IPR036890">
    <property type="entry name" value="HATPase_C_sf"/>
</dbReference>
<evidence type="ECO:0000256" key="2">
    <source>
        <dbReference type="ARBA" id="ARBA00004141"/>
    </source>
</evidence>
<comment type="catalytic activity">
    <reaction evidence="1">
        <text>ATP + protein L-histidine = ADP + protein N-phospho-L-histidine.</text>
        <dbReference type="EC" id="2.7.13.3"/>
    </reaction>
</comment>
<organism evidence="14 15">
    <name type="scientific">Halovivax cerinus</name>
    <dbReference type="NCBI Taxonomy" id="1487865"/>
    <lineage>
        <taxon>Archaea</taxon>
        <taxon>Methanobacteriati</taxon>
        <taxon>Methanobacteriota</taxon>
        <taxon>Stenosarchaea group</taxon>
        <taxon>Halobacteria</taxon>
        <taxon>Halobacteriales</taxon>
        <taxon>Natrialbaceae</taxon>
        <taxon>Halovivax</taxon>
    </lineage>
</organism>
<dbReference type="InterPro" id="IPR003018">
    <property type="entry name" value="GAF"/>
</dbReference>
<dbReference type="Proteomes" id="UP001595846">
    <property type="component" value="Unassembled WGS sequence"/>
</dbReference>
<keyword evidence="7" id="KW-0418">Kinase</keyword>
<evidence type="ECO:0000256" key="1">
    <source>
        <dbReference type="ARBA" id="ARBA00000085"/>
    </source>
</evidence>
<keyword evidence="8" id="KW-0067">ATP-binding</keyword>
<evidence type="ECO:0000256" key="4">
    <source>
        <dbReference type="ARBA" id="ARBA00022679"/>
    </source>
</evidence>
<dbReference type="EC" id="2.7.13.3" evidence="3"/>
<keyword evidence="9" id="KW-1133">Transmembrane helix</keyword>
<dbReference type="Gene3D" id="3.30.450.20">
    <property type="entry name" value="PAS domain"/>
    <property type="match status" value="2"/>
</dbReference>
<dbReference type="InterPro" id="IPR035965">
    <property type="entry name" value="PAS-like_dom_sf"/>
</dbReference>
<dbReference type="SMART" id="SM00065">
    <property type="entry name" value="GAF"/>
    <property type="match status" value="1"/>
</dbReference>
<evidence type="ECO:0000256" key="5">
    <source>
        <dbReference type="ARBA" id="ARBA00022692"/>
    </source>
</evidence>
<dbReference type="GO" id="GO:0000160">
    <property type="term" value="P:phosphorelay signal transduction system"/>
    <property type="evidence" value="ECO:0007669"/>
    <property type="project" value="UniProtKB-KW"/>
</dbReference>
<feature type="domain" description="PAS" evidence="13">
    <location>
        <begin position="1"/>
        <end position="72"/>
    </location>
</feature>
<dbReference type="Pfam" id="PF13185">
    <property type="entry name" value="GAF_2"/>
    <property type="match status" value="1"/>
</dbReference>
<dbReference type="Gene3D" id="3.30.565.10">
    <property type="entry name" value="Histidine kinase-like ATPase, C-terminal domain"/>
    <property type="match status" value="1"/>
</dbReference>
<dbReference type="PROSITE" id="PS50109">
    <property type="entry name" value="HIS_KIN"/>
    <property type="match status" value="1"/>
</dbReference>
<dbReference type="SUPFAM" id="SSF55781">
    <property type="entry name" value="GAF domain-like"/>
    <property type="match status" value="1"/>
</dbReference>
<keyword evidence="11" id="KW-0472">Membrane</keyword>
<proteinExistence type="predicted"/>
<dbReference type="CDD" id="cd00130">
    <property type="entry name" value="PAS"/>
    <property type="match status" value="1"/>
</dbReference>
<dbReference type="Pfam" id="PF13426">
    <property type="entry name" value="PAS_9"/>
    <property type="match status" value="1"/>
</dbReference>
<dbReference type="RefSeq" id="WP_256531820.1">
    <property type="nucleotide sequence ID" value="NZ_CP101824.1"/>
</dbReference>
<keyword evidence="10" id="KW-0902">Two-component regulatory system</keyword>